<gene>
    <name evidence="3" type="ORF">SDC9_115798</name>
</gene>
<feature type="region of interest" description="Disordered" evidence="2">
    <location>
        <begin position="1"/>
        <end position="43"/>
    </location>
</feature>
<evidence type="ECO:0000256" key="1">
    <source>
        <dbReference type="SAM" id="Coils"/>
    </source>
</evidence>
<reference evidence="3" key="1">
    <citation type="submission" date="2019-08" db="EMBL/GenBank/DDBJ databases">
        <authorList>
            <person name="Kucharzyk K."/>
            <person name="Murdoch R.W."/>
            <person name="Higgins S."/>
            <person name="Loffler F."/>
        </authorList>
    </citation>
    <scope>NUCLEOTIDE SEQUENCE</scope>
</reference>
<dbReference type="EMBL" id="VSSQ01022505">
    <property type="protein sequence ID" value="MPM68863.1"/>
    <property type="molecule type" value="Genomic_DNA"/>
</dbReference>
<evidence type="ECO:0000256" key="2">
    <source>
        <dbReference type="SAM" id="MobiDB-lite"/>
    </source>
</evidence>
<proteinExistence type="predicted"/>
<dbReference type="AlphaFoldDB" id="A0A645C0K9"/>
<keyword evidence="1" id="KW-0175">Coiled coil</keyword>
<evidence type="ECO:0000313" key="3">
    <source>
        <dbReference type="EMBL" id="MPM68863.1"/>
    </source>
</evidence>
<comment type="caution">
    <text evidence="3">The sequence shown here is derived from an EMBL/GenBank/DDBJ whole genome shotgun (WGS) entry which is preliminary data.</text>
</comment>
<evidence type="ECO:0008006" key="4">
    <source>
        <dbReference type="Google" id="ProtNLM"/>
    </source>
</evidence>
<feature type="compositionally biased region" description="Low complexity" evidence="2">
    <location>
        <begin position="15"/>
        <end position="33"/>
    </location>
</feature>
<protein>
    <recommendedName>
        <fullName evidence="4">DUF5610 domain-containing protein</fullName>
    </recommendedName>
</protein>
<sequence length="197" mass="21244">MISGFGTVTDKWVDKSSVSTKQSETTKKSSSQQEKTDTIEIGQSDQYSVTYTKTAGKKTAAADIEALKAQAERATENLRTLVEKLLLQQSQKSGANGTEKTDLSGQDVTAQAQLSISDEGDYGVEAVSDRIVDFAVSICGNDTTKLEELKSAIDKGFAEAEKKFGGELPDICMKTYDAIMKKLDDWAGVCTDGEDLT</sequence>
<name>A0A645C0K9_9ZZZZ</name>
<feature type="coiled-coil region" evidence="1">
    <location>
        <begin position="57"/>
        <end position="88"/>
    </location>
</feature>
<organism evidence="3">
    <name type="scientific">bioreactor metagenome</name>
    <dbReference type="NCBI Taxonomy" id="1076179"/>
    <lineage>
        <taxon>unclassified sequences</taxon>
        <taxon>metagenomes</taxon>
        <taxon>ecological metagenomes</taxon>
    </lineage>
</organism>
<accession>A0A645C0K9</accession>